<feature type="domain" description="Protein kinase" evidence="4">
    <location>
        <begin position="382"/>
        <end position="654"/>
    </location>
</feature>
<dbReference type="InterPro" id="IPR008271">
    <property type="entry name" value="Ser/Thr_kinase_AS"/>
</dbReference>
<reference evidence="6" key="1">
    <citation type="journal article" date="2014" name="Proc. Natl. Acad. Sci. U.S.A.">
        <title>Extensive sampling of basidiomycete genomes demonstrates inadequacy of the white-rot/brown-rot paradigm for wood decay fungi.</title>
        <authorList>
            <person name="Riley R."/>
            <person name="Salamov A.A."/>
            <person name="Brown D.W."/>
            <person name="Nagy L.G."/>
            <person name="Floudas D."/>
            <person name="Held B.W."/>
            <person name="Levasseur A."/>
            <person name="Lombard V."/>
            <person name="Morin E."/>
            <person name="Otillar R."/>
            <person name="Lindquist E.A."/>
            <person name="Sun H."/>
            <person name="LaButti K.M."/>
            <person name="Schmutz J."/>
            <person name="Jabbour D."/>
            <person name="Luo H."/>
            <person name="Baker S.E."/>
            <person name="Pisabarro A.G."/>
            <person name="Walton J.D."/>
            <person name="Blanchette R.A."/>
            <person name="Henrissat B."/>
            <person name="Martin F."/>
            <person name="Cullen D."/>
            <person name="Hibbett D.S."/>
            <person name="Grigoriev I.V."/>
        </authorList>
    </citation>
    <scope>NUCLEOTIDE SEQUENCE [LARGE SCALE GENOMIC DNA]</scope>
    <source>
        <strain evidence="6">FD-172 SS1</strain>
    </source>
</reference>
<dbReference type="Gene3D" id="1.25.40.20">
    <property type="entry name" value="Ankyrin repeat-containing domain"/>
    <property type="match status" value="1"/>
</dbReference>
<dbReference type="AlphaFoldDB" id="A0A067MB53"/>
<dbReference type="InterPro" id="IPR001245">
    <property type="entry name" value="Ser-Thr/Tyr_kinase_cat_dom"/>
</dbReference>
<name>A0A067MB53_BOTB1</name>
<dbReference type="Pfam" id="PF07714">
    <property type="entry name" value="PK_Tyr_Ser-Thr"/>
    <property type="match status" value="1"/>
</dbReference>
<comment type="similarity">
    <text evidence="1">Belongs to the protein kinase superfamily. TKL Ser/Thr protein kinase family.</text>
</comment>
<organism evidence="5 6">
    <name type="scientific">Botryobasidium botryosum (strain FD-172 SS1)</name>
    <dbReference type="NCBI Taxonomy" id="930990"/>
    <lineage>
        <taxon>Eukaryota</taxon>
        <taxon>Fungi</taxon>
        <taxon>Dikarya</taxon>
        <taxon>Basidiomycota</taxon>
        <taxon>Agaricomycotina</taxon>
        <taxon>Agaricomycetes</taxon>
        <taxon>Cantharellales</taxon>
        <taxon>Botryobasidiaceae</taxon>
        <taxon>Botryobasidium</taxon>
    </lineage>
</organism>
<evidence type="ECO:0000256" key="3">
    <source>
        <dbReference type="SAM" id="MobiDB-lite"/>
    </source>
</evidence>
<dbReference type="InterPro" id="IPR011009">
    <property type="entry name" value="Kinase-like_dom_sf"/>
</dbReference>
<dbReference type="InterPro" id="IPR002110">
    <property type="entry name" value="Ankyrin_rpt"/>
</dbReference>
<protein>
    <recommendedName>
        <fullName evidence="4">Protein kinase domain-containing protein</fullName>
    </recommendedName>
</protein>
<feature type="region of interest" description="Disordered" evidence="3">
    <location>
        <begin position="657"/>
        <end position="679"/>
    </location>
</feature>
<dbReference type="STRING" id="930990.A0A067MB53"/>
<dbReference type="GO" id="GO:0005524">
    <property type="term" value="F:ATP binding"/>
    <property type="evidence" value="ECO:0007669"/>
    <property type="project" value="InterPro"/>
</dbReference>
<dbReference type="Pfam" id="PF12796">
    <property type="entry name" value="Ank_2"/>
    <property type="match status" value="1"/>
</dbReference>
<dbReference type="InterPro" id="IPR051681">
    <property type="entry name" value="Ser/Thr_Kinases-Pseudokinases"/>
</dbReference>
<evidence type="ECO:0000256" key="2">
    <source>
        <dbReference type="PROSITE-ProRule" id="PRU00023"/>
    </source>
</evidence>
<dbReference type="PANTHER" id="PTHR44329">
    <property type="entry name" value="SERINE/THREONINE-PROTEIN KINASE TNNI3K-RELATED"/>
    <property type="match status" value="1"/>
</dbReference>
<dbReference type="SUPFAM" id="SSF48403">
    <property type="entry name" value="Ankyrin repeat"/>
    <property type="match status" value="1"/>
</dbReference>
<accession>A0A067MB53</accession>
<dbReference type="InterPro" id="IPR000719">
    <property type="entry name" value="Prot_kinase_dom"/>
</dbReference>
<dbReference type="PROSITE" id="PS00108">
    <property type="entry name" value="PROTEIN_KINASE_ST"/>
    <property type="match status" value="1"/>
</dbReference>
<dbReference type="OrthoDB" id="1722345at2759"/>
<evidence type="ECO:0000313" key="6">
    <source>
        <dbReference type="Proteomes" id="UP000027195"/>
    </source>
</evidence>
<dbReference type="PROSITE" id="PS50011">
    <property type="entry name" value="PROTEIN_KINASE_DOM"/>
    <property type="match status" value="1"/>
</dbReference>
<dbReference type="GO" id="GO:0004674">
    <property type="term" value="F:protein serine/threonine kinase activity"/>
    <property type="evidence" value="ECO:0007669"/>
    <property type="project" value="TreeGrafter"/>
</dbReference>
<dbReference type="Gene3D" id="1.10.510.10">
    <property type="entry name" value="Transferase(Phosphotransferase) domain 1"/>
    <property type="match status" value="1"/>
</dbReference>
<proteinExistence type="inferred from homology"/>
<keyword evidence="6" id="KW-1185">Reference proteome</keyword>
<gene>
    <name evidence="5" type="ORF">BOTBODRAFT_37355</name>
</gene>
<evidence type="ECO:0000313" key="5">
    <source>
        <dbReference type="EMBL" id="KDQ09112.1"/>
    </source>
</evidence>
<dbReference type="PROSITE" id="PS50088">
    <property type="entry name" value="ANK_REPEAT"/>
    <property type="match status" value="1"/>
</dbReference>
<dbReference type="SUPFAM" id="SSF56112">
    <property type="entry name" value="Protein kinase-like (PK-like)"/>
    <property type="match status" value="1"/>
</dbReference>
<dbReference type="Proteomes" id="UP000027195">
    <property type="component" value="Unassembled WGS sequence"/>
</dbReference>
<evidence type="ECO:0000256" key="1">
    <source>
        <dbReference type="ARBA" id="ARBA00005843"/>
    </source>
</evidence>
<dbReference type="SMART" id="SM00248">
    <property type="entry name" value="ANK"/>
    <property type="match status" value="5"/>
</dbReference>
<evidence type="ECO:0000259" key="4">
    <source>
        <dbReference type="PROSITE" id="PS50011"/>
    </source>
</evidence>
<dbReference type="InParanoid" id="A0A067MB53"/>
<dbReference type="EMBL" id="KL198082">
    <property type="protein sequence ID" value="KDQ09112.1"/>
    <property type="molecule type" value="Genomic_DNA"/>
</dbReference>
<dbReference type="InterPro" id="IPR036770">
    <property type="entry name" value="Ankyrin_rpt-contain_sf"/>
</dbReference>
<sequence>MQVDAGANLNLLDRHVGANMRRFLAHVLRHPDSTADVDYLTVGVDAKGTDLQGHTYLDRAVWLGSPSAVKALLHRDASPNGRGLGGRMPLHYAFNLMQHPDGAGAIQALVDAGANVNATADSDGNTPLHIAVSRACPPAFRIMFARGEAPKAKYCFSDRFLDAPGGTDLMISLIEDGRLECDFADGYDSILCHAIQRGSLAAIRRLMDGLDIPDDQWDTHFRYLTELIGHPGGKQGSLALTEEGGLIDATNKDDASLLRLAVTKPSCRAVQFLLRQGAYLRAGGTLRAVPPQSVVKMLEDPDGISTVLQLVRAGMTVNNASRYHMKIRSRPSCFKLIGELRKLLEMDLPSVHSACINFLSTFYPLLECYPSDSPLHELEIEPMKMEKSEQGGFSDCCEGIFLGRHKVAMKALRAHVVGGEVAARRMQREVNVWRKLNHPNVLPFIGWCILESKAYMISPWMENGDALTYVKKRPQANRLQLLAQVAEGLDYLHTGPKNPVIHGDLKAANVLISSAGVARIADFGLSELVEGEKAPRCSTAWYCGGNPRWQAPELLNASTNEEARRTKETDCFAYGRVMLEIFTGQVPFFYLSTNTLSIFNMVRNGQFPDRPLGKDIVAKGLDDRVWELMKTCWSMDPTQRLSAAEILKRLEDALRRHCDDDSNSEGSANPRPEKRARVVVKVEEVDA</sequence>
<dbReference type="SMART" id="SM00220">
    <property type="entry name" value="S_TKc"/>
    <property type="match status" value="1"/>
</dbReference>
<feature type="repeat" description="ANK" evidence="2">
    <location>
        <begin position="85"/>
        <end position="121"/>
    </location>
</feature>
<keyword evidence="2" id="KW-0040">ANK repeat</keyword>
<dbReference type="HOGENOM" id="CLU_000288_7_25_1"/>